<reference evidence="2" key="1">
    <citation type="journal article" date="2014" name="Int. J. Syst. Evol. Microbiol.">
        <title>Complete genome sequence of Corynebacterium casei LMG S-19264T (=DSM 44701T), isolated from a smear-ripened cheese.</title>
        <authorList>
            <consortium name="US DOE Joint Genome Institute (JGI-PGF)"/>
            <person name="Walter F."/>
            <person name="Albersmeier A."/>
            <person name="Kalinowski J."/>
            <person name="Ruckert C."/>
        </authorList>
    </citation>
    <scope>NUCLEOTIDE SEQUENCE</scope>
    <source>
        <strain evidence="2">CCM 8711</strain>
    </source>
</reference>
<dbReference type="InterPro" id="IPR006423">
    <property type="entry name" value="Lipo_e_P4"/>
</dbReference>
<comment type="caution">
    <text evidence="2">The sequence shown here is derived from an EMBL/GenBank/DDBJ whole genome shotgun (WGS) entry which is preliminary data.</text>
</comment>
<dbReference type="SFLD" id="SFLDS00003">
    <property type="entry name" value="Haloacid_Dehalogenase"/>
    <property type="match status" value="1"/>
</dbReference>
<dbReference type="SUPFAM" id="SSF56784">
    <property type="entry name" value="HAD-like"/>
    <property type="match status" value="1"/>
</dbReference>
<dbReference type="GO" id="GO:0009279">
    <property type="term" value="C:cell outer membrane"/>
    <property type="evidence" value="ECO:0007669"/>
    <property type="project" value="InterPro"/>
</dbReference>
<gene>
    <name evidence="2" type="ORF">GCM10011425_36940</name>
</gene>
<dbReference type="InterPro" id="IPR023214">
    <property type="entry name" value="HAD_sf"/>
</dbReference>
<keyword evidence="3" id="KW-1185">Reference proteome</keyword>
<dbReference type="Proteomes" id="UP000662074">
    <property type="component" value="Unassembled WGS sequence"/>
</dbReference>
<evidence type="ECO:0000256" key="1">
    <source>
        <dbReference type="ARBA" id="ARBA00022729"/>
    </source>
</evidence>
<dbReference type="AlphaFoldDB" id="A0A917JDA8"/>
<dbReference type="EMBL" id="BMDO01000013">
    <property type="protein sequence ID" value="GGI52482.1"/>
    <property type="molecule type" value="Genomic_DNA"/>
</dbReference>
<protein>
    <submittedName>
        <fullName evidence="2">5'-nucleotidase</fullName>
    </submittedName>
</protein>
<organism evidence="2 3">
    <name type="scientific">Mucilaginibacter galii</name>
    <dbReference type="NCBI Taxonomy" id="2005073"/>
    <lineage>
        <taxon>Bacteria</taxon>
        <taxon>Pseudomonadati</taxon>
        <taxon>Bacteroidota</taxon>
        <taxon>Sphingobacteriia</taxon>
        <taxon>Sphingobacteriales</taxon>
        <taxon>Sphingobacteriaceae</taxon>
        <taxon>Mucilaginibacter</taxon>
    </lineage>
</organism>
<dbReference type="Pfam" id="PF03767">
    <property type="entry name" value="Acid_phosphat_B"/>
    <property type="match status" value="1"/>
</dbReference>
<dbReference type="InterPro" id="IPR005519">
    <property type="entry name" value="Acid_phosphat_B-like"/>
</dbReference>
<evidence type="ECO:0000313" key="2">
    <source>
        <dbReference type="EMBL" id="GGI52482.1"/>
    </source>
</evidence>
<reference evidence="2" key="2">
    <citation type="submission" date="2020-09" db="EMBL/GenBank/DDBJ databases">
        <authorList>
            <person name="Sun Q."/>
            <person name="Sedlacek I."/>
        </authorList>
    </citation>
    <scope>NUCLEOTIDE SEQUENCE</scope>
    <source>
        <strain evidence="2">CCM 8711</strain>
    </source>
</reference>
<dbReference type="SFLD" id="SFLDG01125">
    <property type="entry name" value="C1.1:_Acid_Phosphatase_Like"/>
    <property type="match status" value="1"/>
</dbReference>
<name>A0A917JDA8_9SPHI</name>
<dbReference type="PIRSF" id="PIRSF019271">
    <property type="entry name" value="Acid_Ptase_C"/>
    <property type="match status" value="1"/>
</dbReference>
<dbReference type="PANTHER" id="PTHR31284:SF10">
    <property type="entry name" value="ACID PHOSPHATASE-LIKE PROTEIN"/>
    <property type="match status" value="1"/>
</dbReference>
<dbReference type="PANTHER" id="PTHR31284">
    <property type="entry name" value="ACID PHOSPHATASE-LIKE PROTEIN"/>
    <property type="match status" value="1"/>
</dbReference>
<accession>A0A917JDA8</accession>
<keyword evidence="1" id="KW-0732">Signal</keyword>
<evidence type="ECO:0000313" key="3">
    <source>
        <dbReference type="Proteomes" id="UP000662074"/>
    </source>
</evidence>
<dbReference type="NCBIfam" id="TIGR01533">
    <property type="entry name" value="lipo_e_P4"/>
    <property type="match status" value="1"/>
</dbReference>
<dbReference type="InterPro" id="IPR036412">
    <property type="entry name" value="HAD-like_sf"/>
</dbReference>
<dbReference type="Gene3D" id="3.40.50.1000">
    <property type="entry name" value="HAD superfamily/HAD-like"/>
    <property type="match status" value="1"/>
</dbReference>
<proteinExistence type="predicted"/>
<sequence length="286" mass="32000">MFIQSLVALVAAKSFSSIMKQHTGLLLCIALLTACSTTKKVSQTGSTSTVNNGKVWASLWQQRSAEYRALCFQAYNLAKLRLDEALKQTGGKPLAVVSDIDETILDNSPYDVQRAINNREYDLATWKQWTAKAECDTVAGAPNFFKYAASKGVTVFYITNRDEDERPGTLKNLQRYNMPNADNAHLMLKSGSSSKESRRLQVLNQYNIALLCGDNLADFDKLYDNHPTESSRNSVTTRLTSQFGSKYIVLPNPSYGDWEGSLFKFNYKLTPAQKDSVIKANLRFSK</sequence>
<dbReference type="CDD" id="cd07534">
    <property type="entry name" value="HAD_CAP"/>
    <property type="match status" value="1"/>
</dbReference>